<accession>A0A023G0E6</accession>
<name>A0A023G0E6_AMBPA</name>
<evidence type="ECO:0000256" key="1">
    <source>
        <dbReference type="SAM" id="SignalP"/>
    </source>
</evidence>
<evidence type="ECO:0000313" key="2">
    <source>
        <dbReference type="EMBL" id="JAC27159.1"/>
    </source>
</evidence>
<dbReference type="AlphaFoldDB" id="A0A023G0E6"/>
<dbReference type="EMBL" id="GBBL01000161">
    <property type="protein sequence ID" value="JAC27159.1"/>
    <property type="molecule type" value="mRNA"/>
</dbReference>
<protein>
    <submittedName>
        <fullName evidence="2">Putative secreted protein</fullName>
    </submittedName>
</protein>
<sequence length="114" mass="12414">MKSFIVSALVVALVLLNLSWAEEQATQEAAVGTTAHAMFDTFCRMSPEEQETLLKCLAEKEPDVAKDIEQKGYNATNLPNKVCNTDSHSFPPELLLYVGKSLPFLSVCLPSPAA</sequence>
<proteinExistence type="evidence at transcript level"/>
<feature type="chain" id="PRO_5001515886" evidence="1">
    <location>
        <begin position="22"/>
        <end position="114"/>
    </location>
</feature>
<reference evidence="2" key="1">
    <citation type="submission" date="2014-03" db="EMBL/GenBank/DDBJ databases">
        <title>The sialotranscriptome of Amblyomma triste, Amblyomma parvum and Amblyomma cajennense ticks, uncovered by 454-based RNA-seq.</title>
        <authorList>
            <person name="Garcia G.R."/>
            <person name="Gardinassi L.G."/>
            <person name="Ribeiro J.M."/>
            <person name="Anatrielo E."/>
            <person name="Ferreira B.R."/>
            <person name="Moreira H.N."/>
            <person name="Mafra C."/>
            <person name="Olegario M.M."/>
            <person name="Szabo P.J."/>
            <person name="Miranda-Santos I.K."/>
            <person name="Maruyama S.R."/>
        </authorList>
    </citation>
    <scope>NUCLEOTIDE SEQUENCE</scope>
    <source>
        <strain evidence="2">Araguapaz</strain>
        <tissue evidence="2">Salivary glands</tissue>
    </source>
</reference>
<feature type="signal peptide" evidence="1">
    <location>
        <begin position="1"/>
        <end position="21"/>
    </location>
</feature>
<organism evidence="2">
    <name type="scientific">Amblyomma parvum</name>
    <name type="common">South American tick</name>
    <dbReference type="NCBI Taxonomy" id="251391"/>
    <lineage>
        <taxon>Eukaryota</taxon>
        <taxon>Metazoa</taxon>
        <taxon>Ecdysozoa</taxon>
        <taxon>Arthropoda</taxon>
        <taxon>Chelicerata</taxon>
        <taxon>Arachnida</taxon>
        <taxon>Acari</taxon>
        <taxon>Parasitiformes</taxon>
        <taxon>Ixodida</taxon>
        <taxon>Ixodoidea</taxon>
        <taxon>Ixodidae</taxon>
        <taxon>Amblyomminae</taxon>
        <taxon>Amblyomma</taxon>
    </lineage>
</organism>
<keyword evidence="1" id="KW-0732">Signal</keyword>